<protein>
    <recommendedName>
        <fullName evidence="3">Fibronectin type-III domain-containing protein</fullName>
    </recommendedName>
</protein>
<name>A0ABZ2TRS0_9FLAO</name>
<evidence type="ECO:0000313" key="2">
    <source>
        <dbReference type="Proteomes" id="UP001491088"/>
    </source>
</evidence>
<dbReference type="SUPFAM" id="SSF49265">
    <property type="entry name" value="Fibronectin type III"/>
    <property type="match status" value="1"/>
</dbReference>
<dbReference type="InterPro" id="IPR036116">
    <property type="entry name" value="FN3_sf"/>
</dbReference>
<gene>
    <name evidence="1" type="ORF">WG950_07370</name>
</gene>
<dbReference type="RefSeq" id="WP_340931343.1">
    <property type="nucleotide sequence ID" value="NZ_CP150496.1"/>
</dbReference>
<dbReference type="Gene3D" id="2.60.40.10">
    <property type="entry name" value="Immunoglobulins"/>
    <property type="match status" value="2"/>
</dbReference>
<accession>A0ABZ2TRS0</accession>
<dbReference type="InterPro" id="IPR013783">
    <property type="entry name" value="Ig-like_fold"/>
</dbReference>
<dbReference type="EMBL" id="CP150496">
    <property type="protein sequence ID" value="WYW54347.1"/>
    <property type="molecule type" value="Genomic_DNA"/>
</dbReference>
<evidence type="ECO:0000313" key="1">
    <source>
        <dbReference type="EMBL" id="WYW54347.1"/>
    </source>
</evidence>
<sequence>MRKSIIIFCAFCISFFLVRCSKKQPANQAPSIVQLTFPSKDLLCTDNTIAFNWSAAIDPDNDDLEYNLIIAKDRQLVEVIENRTISSTGATITLEKATAFYWQVSAIDVTNNLSSKSEVFAFFTKGDGVTNYAPFMADLKTPTDNATVNAGNLSLTWDASDINTDDTLTYEVFFGEDDVINSVTKSLSEKMYDVSVASGKTYSWKVNVTDNSGATSIGQIATFSVN</sequence>
<reference evidence="1 2" key="1">
    <citation type="submission" date="2024-03" db="EMBL/GenBank/DDBJ databases">
        <authorList>
            <person name="Cao K."/>
        </authorList>
    </citation>
    <scope>NUCLEOTIDE SEQUENCE [LARGE SCALE GENOMIC DNA]</scope>
    <source>
        <strain evidence="1 2">MCCC 1K00696</strain>
    </source>
</reference>
<dbReference type="Proteomes" id="UP001491088">
    <property type="component" value="Chromosome"/>
</dbReference>
<organism evidence="1 2">
    <name type="scientific">Polaribacter marinaquae</name>
    <dbReference type="NCBI Taxonomy" id="1642819"/>
    <lineage>
        <taxon>Bacteria</taxon>
        <taxon>Pseudomonadati</taxon>
        <taxon>Bacteroidota</taxon>
        <taxon>Flavobacteriia</taxon>
        <taxon>Flavobacteriales</taxon>
        <taxon>Flavobacteriaceae</taxon>
    </lineage>
</organism>
<evidence type="ECO:0008006" key="3">
    <source>
        <dbReference type="Google" id="ProtNLM"/>
    </source>
</evidence>
<proteinExistence type="predicted"/>
<keyword evidence="2" id="KW-1185">Reference proteome</keyword>